<dbReference type="AlphaFoldDB" id="X1BZL0"/>
<proteinExistence type="predicted"/>
<name>X1BZL0_9ZZZZ</name>
<accession>X1BZL0</accession>
<evidence type="ECO:0000313" key="1">
    <source>
        <dbReference type="EMBL" id="GAG86527.1"/>
    </source>
</evidence>
<organism evidence="1">
    <name type="scientific">marine sediment metagenome</name>
    <dbReference type="NCBI Taxonomy" id="412755"/>
    <lineage>
        <taxon>unclassified sequences</taxon>
        <taxon>metagenomes</taxon>
        <taxon>ecological metagenomes</taxon>
    </lineage>
</organism>
<gene>
    <name evidence="1" type="ORF">S01H4_34314</name>
</gene>
<comment type="caution">
    <text evidence="1">The sequence shown here is derived from an EMBL/GenBank/DDBJ whole genome shotgun (WGS) entry which is preliminary data.</text>
</comment>
<reference evidence="1" key="1">
    <citation type="journal article" date="2014" name="Front. Microbiol.">
        <title>High frequency of phylogenetically diverse reductive dehalogenase-homologous genes in deep subseafloor sedimentary metagenomes.</title>
        <authorList>
            <person name="Kawai M."/>
            <person name="Futagami T."/>
            <person name="Toyoda A."/>
            <person name="Takaki Y."/>
            <person name="Nishi S."/>
            <person name="Hori S."/>
            <person name="Arai W."/>
            <person name="Tsubouchi T."/>
            <person name="Morono Y."/>
            <person name="Uchiyama I."/>
            <person name="Ito T."/>
            <person name="Fujiyama A."/>
            <person name="Inagaki F."/>
            <person name="Takami H."/>
        </authorList>
    </citation>
    <scope>NUCLEOTIDE SEQUENCE</scope>
    <source>
        <strain evidence="1">Expedition CK06-06</strain>
    </source>
</reference>
<protein>
    <submittedName>
        <fullName evidence="1">Uncharacterized protein</fullName>
    </submittedName>
</protein>
<sequence>MDFSLDLIMVEQEENKREEFAREFMTEEGLKGKARRIKIMTIIDKVGYDKAKIKVAYLRSTITERIHHE</sequence>
<dbReference type="EMBL" id="BART01018147">
    <property type="protein sequence ID" value="GAG86527.1"/>
    <property type="molecule type" value="Genomic_DNA"/>
</dbReference>